<evidence type="ECO:0000256" key="1">
    <source>
        <dbReference type="ARBA" id="ARBA00004429"/>
    </source>
</evidence>
<dbReference type="EMBL" id="NQWH01000012">
    <property type="protein sequence ID" value="PHP27704.1"/>
    <property type="molecule type" value="Genomic_DNA"/>
</dbReference>
<dbReference type="InterPro" id="IPR055348">
    <property type="entry name" value="DctQ"/>
</dbReference>
<protein>
    <recommendedName>
        <fullName evidence="9">TRAP transporter small permease protein</fullName>
    </recommendedName>
</protein>
<keyword evidence="4 9" id="KW-0997">Cell inner membrane</keyword>
<evidence type="ECO:0000256" key="4">
    <source>
        <dbReference type="ARBA" id="ARBA00022519"/>
    </source>
</evidence>
<evidence type="ECO:0000256" key="6">
    <source>
        <dbReference type="ARBA" id="ARBA00022989"/>
    </source>
</evidence>
<feature type="transmembrane region" description="Helical" evidence="9">
    <location>
        <begin position="92"/>
        <end position="116"/>
    </location>
</feature>
<feature type="transmembrane region" description="Helical" evidence="9">
    <location>
        <begin position="15"/>
        <end position="36"/>
    </location>
</feature>
<keyword evidence="3" id="KW-1003">Cell membrane</keyword>
<comment type="subunit">
    <text evidence="9">The complex comprises the extracytoplasmic solute receptor protein and the two transmembrane proteins.</text>
</comment>
<feature type="domain" description="Tripartite ATP-independent periplasmic transporters DctQ component" evidence="10">
    <location>
        <begin position="32"/>
        <end position="162"/>
    </location>
</feature>
<evidence type="ECO:0000313" key="11">
    <source>
        <dbReference type="EMBL" id="PHP27704.1"/>
    </source>
</evidence>
<evidence type="ECO:0000313" key="12">
    <source>
        <dbReference type="Proteomes" id="UP000221860"/>
    </source>
</evidence>
<dbReference type="InterPro" id="IPR007387">
    <property type="entry name" value="TRAP_DctQ"/>
</dbReference>
<organism evidence="11 12">
    <name type="scientific">Limimaricola cinnabarinus</name>
    <dbReference type="NCBI Taxonomy" id="1125964"/>
    <lineage>
        <taxon>Bacteria</taxon>
        <taxon>Pseudomonadati</taxon>
        <taxon>Pseudomonadota</taxon>
        <taxon>Alphaproteobacteria</taxon>
        <taxon>Rhodobacterales</taxon>
        <taxon>Paracoccaceae</taxon>
        <taxon>Limimaricola</taxon>
    </lineage>
</organism>
<evidence type="ECO:0000256" key="2">
    <source>
        <dbReference type="ARBA" id="ARBA00022448"/>
    </source>
</evidence>
<dbReference type="PANTHER" id="PTHR35011">
    <property type="entry name" value="2,3-DIKETO-L-GULONATE TRAP TRANSPORTER SMALL PERMEASE PROTEIN YIAM"/>
    <property type="match status" value="1"/>
</dbReference>
<comment type="subcellular location">
    <subcellularLocation>
        <location evidence="1 9">Cell inner membrane</location>
        <topology evidence="1 9">Multi-pass membrane protein</topology>
    </subcellularLocation>
</comment>
<dbReference type="PROSITE" id="PS51257">
    <property type="entry name" value="PROKAR_LIPOPROTEIN"/>
    <property type="match status" value="1"/>
</dbReference>
<dbReference type="Proteomes" id="UP000221860">
    <property type="component" value="Unassembled WGS sequence"/>
</dbReference>
<dbReference type="RefSeq" id="WP_099276876.1">
    <property type="nucleotide sequence ID" value="NZ_KZ304958.1"/>
</dbReference>
<evidence type="ECO:0000256" key="8">
    <source>
        <dbReference type="ARBA" id="ARBA00038436"/>
    </source>
</evidence>
<feature type="transmembrane region" description="Helical" evidence="9">
    <location>
        <begin position="48"/>
        <end position="71"/>
    </location>
</feature>
<keyword evidence="12" id="KW-1185">Reference proteome</keyword>
<keyword evidence="2 9" id="KW-0813">Transport</keyword>
<evidence type="ECO:0000256" key="7">
    <source>
        <dbReference type="ARBA" id="ARBA00023136"/>
    </source>
</evidence>
<dbReference type="AlphaFoldDB" id="A0A2G1MG98"/>
<evidence type="ECO:0000256" key="9">
    <source>
        <dbReference type="RuleBase" id="RU369079"/>
    </source>
</evidence>
<gene>
    <name evidence="11" type="ORF">CJ301_09930</name>
</gene>
<dbReference type="GO" id="GO:0022857">
    <property type="term" value="F:transmembrane transporter activity"/>
    <property type="evidence" value="ECO:0007669"/>
    <property type="project" value="UniProtKB-UniRule"/>
</dbReference>
<keyword evidence="6 9" id="KW-1133">Transmembrane helix</keyword>
<reference evidence="11 12" key="1">
    <citation type="submission" date="2017-08" db="EMBL/GenBank/DDBJ databases">
        <title>Draft Genome Sequence of Loktanella cinnabarina Strain XM1, Isolated from Coastal Surface Water.</title>
        <authorList>
            <person name="Ma R."/>
            <person name="Wang J."/>
            <person name="Wang Q."/>
            <person name="Ma Z."/>
            <person name="Li J."/>
            <person name="Chen L."/>
        </authorList>
    </citation>
    <scope>NUCLEOTIDE SEQUENCE [LARGE SCALE GENOMIC DNA]</scope>
    <source>
        <strain evidence="11 12">XM1</strain>
    </source>
</reference>
<keyword evidence="5 9" id="KW-0812">Transmembrane</keyword>
<accession>A0A2G1MG98</accession>
<evidence type="ECO:0000256" key="5">
    <source>
        <dbReference type="ARBA" id="ARBA00022692"/>
    </source>
</evidence>
<evidence type="ECO:0000259" key="10">
    <source>
        <dbReference type="Pfam" id="PF04290"/>
    </source>
</evidence>
<evidence type="ECO:0000256" key="3">
    <source>
        <dbReference type="ARBA" id="ARBA00022475"/>
    </source>
</evidence>
<sequence>MPSPYHRLQRLFSRLNLWLAILGACILFFAATIIFIEVVSRAFGAGSRLWVIEISEYSLLYITFLGAPYLLEKNMHVTLDLVYNSLSTGWKALAQLVNSIVGLAVCLVLAVVGIDVVLDQVETGVRATTVMAPPKYWITLVLPLGMFLMAVQFLFQAVAALRTEVS</sequence>
<comment type="caution">
    <text evidence="11">The sequence shown here is derived from an EMBL/GenBank/DDBJ whole genome shotgun (WGS) entry which is preliminary data.</text>
</comment>
<feature type="transmembrane region" description="Helical" evidence="9">
    <location>
        <begin position="136"/>
        <end position="161"/>
    </location>
</feature>
<dbReference type="OrthoDB" id="8030921at2"/>
<comment type="similarity">
    <text evidence="8 9">Belongs to the TRAP transporter small permease family.</text>
</comment>
<keyword evidence="7 9" id="KW-0472">Membrane</keyword>
<proteinExistence type="inferred from homology"/>
<dbReference type="Pfam" id="PF04290">
    <property type="entry name" value="DctQ"/>
    <property type="match status" value="1"/>
</dbReference>
<name>A0A2G1MG98_9RHOB</name>
<dbReference type="GO" id="GO:0005886">
    <property type="term" value="C:plasma membrane"/>
    <property type="evidence" value="ECO:0007669"/>
    <property type="project" value="UniProtKB-SubCell"/>
</dbReference>
<comment type="function">
    <text evidence="9">Part of the tripartite ATP-independent periplasmic (TRAP) transport system.</text>
</comment>